<reference evidence="1 2" key="1">
    <citation type="submission" date="2024-02" db="EMBL/GenBank/DDBJ databases">
        <authorList>
            <person name="Vignale AGUSTIN F."/>
            <person name="Sosa J E."/>
            <person name="Modenutti C."/>
        </authorList>
    </citation>
    <scope>NUCLEOTIDE SEQUENCE [LARGE SCALE GENOMIC DNA]</scope>
</reference>
<proteinExistence type="predicted"/>
<dbReference type="EMBL" id="CAUOFW020001336">
    <property type="protein sequence ID" value="CAK9143805.1"/>
    <property type="molecule type" value="Genomic_DNA"/>
</dbReference>
<protein>
    <submittedName>
        <fullName evidence="1">Uncharacterized protein</fullName>
    </submittedName>
</protein>
<comment type="caution">
    <text evidence="1">The sequence shown here is derived from an EMBL/GenBank/DDBJ whole genome shotgun (WGS) entry which is preliminary data.</text>
</comment>
<gene>
    <name evidence="1" type="ORF">ILEXP_LOCUS11542</name>
</gene>
<keyword evidence="2" id="KW-1185">Reference proteome</keyword>
<accession>A0ABC8RJR7</accession>
<organism evidence="1 2">
    <name type="scientific">Ilex paraguariensis</name>
    <name type="common">yerba mate</name>
    <dbReference type="NCBI Taxonomy" id="185542"/>
    <lineage>
        <taxon>Eukaryota</taxon>
        <taxon>Viridiplantae</taxon>
        <taxon>Streptophyta</taxon>
        <taxon>Embryophyta</taxon>
        <taxon>Tracheophyta</taxon>
        <taxon>Spermatophyta</taxon>
        <taxon>Magnoliopsida</taxon>
        <taxon>eudicotyledons</taxon>
        <taxon>Gunneridae</taxon>
        <taxon>Pentapetalae</taxon>
        <taxon>asterids</taxon>
        <taxon>campanulids</taxon>
        <taxon>Aquifoliales</taxon>
        <taxon>Aquifoliaceae</taxon>
        <taxon>Ilex</taxon>
    </lineage>
</organism>
<dbReference type="Proteomes" id="UP001642360">
    <property type="component" value="Unassembled WGS sequence"/>
</dbReference>
<evidence type="ECO:0000313" key="2">
    <source>
        <dbReference type="Proteomes" id="UP001642360"/>
    </source>
</evidence>
<name>A0ABC8RJR7_9AQUA</name>
<dbReference type="AlphaFoldDB" id="A0ABC8RJR7"/>
<sequence>MGDGSPMVATLRRWVAGGSRWERVYMRRERLDSVLSGFRLSLICLNVVEISKDTRRWSLTLKMQEYVQMFGYICQRLCSDSLPDRYSP</sequence>
<evidence type="ECO:0000313" key="1">
    <source>
        <dbReference type="EMBL" id="CAK9143805.1"/>
    </source>
</evidence>